<evidence type="ECO:0008006" key="5">
    <source>
        <dbReference type="Google" id="ProtNLM"/>
    </source>
</evidence>
<sequence>MRKRTLRSVLVAAFSAVVAFGALSGLSGAKSDAWADSSWGSVRASAGIVPDSSWGPTSPMTADDSSWG</sequence>
<gene>
    <name evidence="3" type="ORF">DN051_18995</name>
</gene>
<organism evidence="3 4">
    <name type="scientific">Streptomyces cadmiisoli</name>
    <dbReference type="NCBI Taxonomy" id="2184053"/>
    <lineage>
        <taxon>Bacteria</taxon>
        <taxon>Bacillati</taxon>
        <taxon>Actinomycetota</taxon>
        <taxon>Actinomycetes</taxon>
        <taxon>Kitasatosporales</taxon>
        <taxon>Streptomycetaceae</taxon>
        <taxon>Streptomyces</taxon>
        <taxon>Streptomyces aurantiacus group</taxon>
    </lineage>
</organism>
<evidence type="ECO:0000313" key="4">
    <source>
        <dbReference type="Proteomes" id="UP000249616"/>
    </source>
</evidence>
<keyword evidence="2" id="KW-0732">Signal</keyword>
<reference evidence="3 4" key="1">
    <citation type="journal article" date="2019" name="Int. J. Syst. Evol. Microbiol.">
        <title>Streptomyces cadmiisoli sp. nov., a novel actinomycete isolated from cadmium-contaminated soil.</title>
        <authorList>
            <person name="Li K."/>
            <person name="Tang X."/>
            <person name="Zhao J."/>
            <person name="Guo Y."/>
            <person name="Tang Y."/>
            <person name="Gao J."/>
        </authorList>
    </citation>
    <scope>NUCLEOTIDE SEQUENCE [LARGE SCALE GENOMIC DNA]</scope>
    <source>
        <strain evidence="3 4">ZFG47</strain>
    </source>
</reference>
<evidence type="ECO:0000256" key="2">
    <source>
        <dbReference type="SAM" id="SignalP"/>
    </source>
</evidence>
<protein>
    <recommendedName>
        <fullName evidence="5">5'-nucleotidase</fullName>
    </recommendedName>
</protein>
<feature type="chain" id="PRO_5039560616" description="5'-nucleotidase" evidence="2">
    <location>
        <begin position="25"/>
        <end position="68"/>
    </location>
</feature>
<dbReference type="Proteomes" id="UP000249616">
    <property type="component" value="Chromosome"/>
</dbReference>
<feature type="signal peptide" evidence="2">
    <location>
        <begin position="1"/>
        <end position="24"/>
    </location>
</feature>
<keyword evidence="4" id="KW-1185">Reference proteome</keyword>
<proteinExistence type="predicted"/>
<accession>A0A2Z4J0U1</accession>
<evidence type="ECO:0000256" key="1">
    <source>
        <dbReference type="SAM" id="MobiDB-lite"/>
    </source>
</evidence>
<dbReference type="EMBL" id="CP030073">
    <property type="protein sequence ID" value="AWW38486.1"/>
    <property type="molecule type" value="Genomic_DNA"/>
</dbReference>
<dbReference type="KEGG" id="scad:DN051_18995"/>
<feature type="region of interest" description="Disordered" evidence="1">
    <location>
        <begin position="46"/>
        <end position="68"/>
    </location>
</feature>
<evidence type="ECO:0000313" key="3">
    <source>
        <dbReference type="EMBL" id="AWW38486.1"/>
    </source>
</evidence>
<dbReference type="AlphaFoldDB" id="A0A2Z4J0U1"/>
<feature type="compositionally biased region" description="Polar residues" evidence="1">
    <location>
        <begin position="54"/>
        <end position="68"/>
    </location>
</feature>
<name>A0A2Z4J0U1_9ACTN</name>